<reference evidence="2" key="1">
    <citation type="journal article" date="2015" name="Nature">
        <title>Complex archaea that bridge the gap between prokaryotes and eukaryotes.</title>
        <authorList>
            <person name="Spang A."/>
            <person name="Saw J.H."/>
            <person name="Jorgensen S.L."/>
            <person name="Zaremba-Niedzwiedzka K."/>
            <person name="Martijn J."/>
            <person name="Lind A.E."/>
            <person name="van Eijk R."/>
            <person name="Schleper C."/>
            <person name="Guy L."/>
            <person name="Ettema T.J."/>
        </authorList>
    </citation>
    <scope>NUCLEOTIDE SEQUENCE</scope>
</reference>
<keyword evidence="1" id="KW-1133">Transmembrane helix</keyword>
<evidence type="ECO:0000256" key="1">
    <source>
        <dbReference type="SAM" id="Phobius"/>
    </source>
</evidence>
<feature type="transmembrane region" description="Helical" evidence="1">
    <location>
        <begin position="9"/>
        <end position="28"/>
    </location>
</feature>
<protein>
    <submittedName>
        <fullName evidence="2">Uncharacterized protein</fullName>
    </submittedName>
</protein>
<evidence type="ECO:0000313" key="2">
    <source>
        <dbReference type="EMBL" id="KKL83505.1"/>
    </source>
</evidence>
<name>A0A0F9HP96_9ZZZZ</name>
<dbReference type="AlphaFoldDB" id="A0A0F9HP96"/>
<gene>
    <name evidence="2" type="ORF">LCGC14_1974020</name>
</gene>
<organism evidence="2">
    <name type="scientific">marine sediment metagenome</name>
    <dbReference type="NCBI Taxonomy" id="412755"/>
    <lineage>
        <taxon>unclassified sequences</taxon>
        <taxon>metagenomes</taxon>
        <taxon>ecological metagenomes</taxon>
    </lineage>
</organism>
<keyword evidence="1" id="KW-0472">Membrane</keyword>
<proteinExistence type="predicted"/>
<comment type="caution">
    <text evidence="2">The sequence shown here is derived from an EMBL/GenBank/DDBJ whole genome shotgun (WGS) entry which is preliminary data.</text>
</comment>
<accession>A0A0F9HP96</accession>
<keyword evidence="1" id="KW-0812">Transmembrane</keyword>
<dbReference type="EMBL" id="LAZR01021963">
    <property type="protein sequence ID" value="KKL83505.1"/>
    <property type="molecule type" value="Genomic_DNA"/>
</dbReference>
<sequence length="110" mass="12921">MIAKRIKPYVIVSMITIGVLCCVNLRLLESVHTLQDAVIYLQNENLKYGYQTRRINEQMYNRESRRILDDTNTTDTVNKYCVLPRAVSSELTDKEWLYKITKEISEMKGE</sequence>